<keyword evidence="12" id="KW-1185">Reference proteome</keyword>
<dbReference type="Pfam" id="PF00069">
    <property type="entry name" value="Pkinase"/>
    <property type="match status" value="1"/>
</dbReference>
<dbReference type="InterPro" id="IPR000719">
    <property type="entry name" value="Prot_kinase_dom"/>
</dbReference>
<dbReference type="Proteomes" id="UP000658514">
    <property type="component" value="Unassembled WGS sequence"/>
</dbReference>
<evidence type="ECO:0000256" key="6">
    <source>
        <dbReference type="ARBA" id="ARBA00022777"/>
    </source>
</evidence>
<evidence type="ECO:0000259" key="10">
    <source>
        <dbReference type="PROSITE" id="PS50011"/>
    </source>
</evidence>
<evidence type="ECO:0000256" key="5">
    <source>
        <dbReference type="ARBA" id="ARBA00022741"/>
    </source>
</evidence>
<evidence type="ECO:0000313" key="11">
    <source>
        <dbReference type="EMBL" id="MBD2197504.1"/>
    </source>
</evidence>
<evidence type="ECO:0000256" key="8">
    <source>
        <dbReference type="ARBA" id="ARBA00047899"/>
    </source>
</evidence>
<evidence type="ECO:0000256" key="7">
    <source>
        <dbReference type="ARBA" id="ARBA00022840"/>
    </source>
</evidence>
<dbReference type="PANTHER" id="PTHR24363">
    <property type="entry name" value="SERINE/THREONINE PROTEIN KINASE"/>
    <property type="match status" value="1"/>
</dbReference>
<dbReference type="Pfam" id="PF02493">
    <property type="entry name" value="MORN"/>
    <property type="match status" value="3"/>
</dbReference>
<evidence type="ECO:0000256" key="3">
    <source>
        <dbReference type="ARBA" id="ARBA00022679"/>
    </source>
</evidence>
<comment type="caution">
    <text evidence="11">The sequence shown here is derived from an EMBL/GenBank/DDBJ whole genome shotgun (WGS) entry which is preliminary data.</text>
</comment>
<sequence length="499" mass="55825">MDYRSIILRSRYKVIQPLDSGGFGETYLAEDLDIPTDPKPKCVVKHLKPQNQNEELLKIAKNLFDREAGALYRLGQMSDRIPRLFAHFEENGEFYLVQEFIDGHDLSKEIILGQPWKEAQVKKLLTDVLEILVVVHQQNIIHRDIKPKNIMRRQDGTIVLIDFGAVKEIKGLETNTQGIVTSTILIGTNGYMPNEQANGKPKLSSDVYAVGMLGIQAITGIAPQNLPEDPVTGEIIWRDHANVSDRLAEVLTTMVRSHFSQRYPTATEALQALTQSRPIPSAKVQSQTKRSLINPKLILAGGVGLMALIASLYFVPKYLAQSPSPVNNPETPNPTPVTTKKFVELPCDGERELSSLPPATGKPAWETERYKYYGQIDPTTKNANGRGLMVFKQGGFQYYGDFKNNQRNGCGRLSYPESSDLSYYLGQFQNDQYQGLGRLKWKNGNEYRGNFANNQCQGEGVLHITADNTEHDGKWQKNQLEGSNVLCNKQSSSPVASQK</sequence>
<accession>A0ABR8AC82</accession>
<keyword evidence="3" id="KW-0808">Transferase</keyword>
<dbReference type="PANTHER" id="PTHR24363:SF0">
    <property type="entry name" value="SERINE_THREONINE KINASE LIKE DOMAIN CONTAINING 1"/>
    <property type="match status" value="1"/>
</dbReference>
<dbReference type="SUPFAM" id="SSF82185">
    <property type="entry name" value="Histone H3 K4-specific methyltransferase SET7/9 N-terminal domain"/>
    <property type="match status" value="1"/>
</dbReference>
<evidence type="ECO:0000313" key="12">
    <source>
        <dbReference type="Proteomes" id="UP000658514"/>
    </source>
</evidence>
<dbReference type="SMART" id="SM00698">
    <property type="entry name" value="MORN"/>
    <property type="match status" value="3"/>
</dbReference>
<dbReference type="InterPro" id="IPR011009">
    <property type="entry name" value="Kinase-like_dom_sf"/>
</dbReference>
<name>A0ABR8AC82_9CYAN</name>
<evidence type="ECO:0000256" key="1">
    <source>
        <dbReference type="ARBA" id="ARBA00012513"/>
    </source>
</evidence>
<proteinExistence type="predicted"/>
<feature type="domain" description="Protein kinase" evidence="10">
    <location>
        <begin position="12"/>
        <end position="274"/>
    </location>
</feature>
<dbReference type="Gene3D" id="3.30.200.20">
    <property type="entry name" value="Phosphorylase Kinase, domain 1"/>
    <property type="match status" value="1"/>
</dbReference>
<dbReference type="SMART" id="SM00220">
    <property type="entry name" value="S_TKc"/>
    <property type="match status" value="1"/>
</dbReference>
<keyword evidence="6 11" id="KW-0418">Kinase</keyword>
<evidence type="ECO:0000256" key="9">
    <source>
        <dbReference type="ARBA" id="ARBA00048679"/>
    </source>
</evidence>
<gene>
    <name evidence="11" type="ORF">H6G24_18685</name>
</gene>
<comment type="catalytic activity">
    <reaction evidence="8">
        <text>L-threonyl-[protein] + ATP = O-phospho-L-threonyl-[protein] + ADP + H(+)</text>
        <dbReference type="Rhea" id="RHEA:46608"/>
        <dbReference type="Rhea" id="RHEA-COMP:11060"/>
        <dbReference type="Rhea" id="RHEA-COMP:11605"/>
        <dbReference type="ChEBI" id="CHEBI:15378"/>
        <dbReference type="ChEBI" id="CHEBI:30013"/>
        <dbReference type="ChEBI" id="CHEBI:30616"/>
        <dbReference type="ChEBI" id="CHEBI:61977"/>
        <dbReference type="ChEBI" id="CHEBI:456216"/>
        <dbReference type="EC" id="2.7.11.1"/>
    </reaction>
</comment>
<keyword evidence="7" id="KW-0067">ATP-binding</keyword>
<dbReference type="Gene3D" id="2.20.110.10">
    <property type="entry name" value="Histone H3 K4-specific methyltransferase SET7/9 N-terminal domain"/>
    <property type="match status" value="1"/>
</dbReference>
<keyword evidence="4" id="KW-0677">Repeat</keyword>
<dbReference type="InterPro" id="IPR003409">
    <property type="entry name" value="MORN"/>
</dbReference>
<dbReference type="EC" id="2.7.11.1" evidence="1"/>
<evidence type="ECO:0000256" key="2">
    <source>
        <dbReference type="ARBA" id="ARBA00022527"/>
    </source>
</evidence>
<dbReference type="CDD" id="cd14014">
    <property type="entry name" value="STKc_PknB_like"/>
    <property type="match status" value="1"/>
</dbReference>
<organism evidence="11 12">
    <name type="scientific">Calothrix parietina FACHB-288</name>
    <dbReference type="NCBI Taxonomy" id="2692896"/>
    <lineage>
        <taxon>Bacteria</taxon>
        <taxon>Bacillati</taxon>
        <taxon>Cyanobacteriota</taxon>
        <taxon>Cyanophyceae</taxon>
        <taxon>Nostocales</taxon>
        <taxon>Calotrichaceae</taxon>
        <taxon>Calothrix</taxon>
    </lineage>
</organism>
<protein>
    <recommendedName>
        <fullName evidence="1">non-specific serine/threonine protein kinase</fullName>
        <ecNumber evidence="1">2.7.11.1</ecNumber>
    </recommendedName>
</protein>
<comment type="catalytic activity">
    <reaction evidence="9">
        <text>L-seryl-[protein] + ATP = O-phospho-L-seryl-[protein] + ADP + H(+)</text>
        <dbReference type="Rhea" id="RHEA:17989"/>
        <dbReference type="Rhea" id="RHEA-COMP:9863"/>
        <dbReference type="Rhea" id="RHEA-COMP:11604"/>
        <dbReference type="ChEBI" id="CHEBI:15378"/>
        <dbReference type="ChEBI" id="CHEBI:29999"/>
        <dbReference type="ChEBI" id="CHEBI:30616"/>
        <dbReference type="ChEBI" id="CHEBI:83421"/>
        <dbReference type="ChEBI" id="CHEBI:456216"/>
        <dbReference type="EC" id="2.7.11.1"/>
    </reaction>
</comment>
<dbReference type="GO" id="GO:0016301">
    <property type="term" value="F:kinase activity"/>
    <property type="evidence" value="ECO:0007669"/>
    <property type="project" value="UniProtKB-KW"/>
</dbReference>
<reference evidence="11 12" key="1">
    <citation type="journal article" date="2020" name="ISME J.">
        <title>Comparative genomics reveals insights into cyanobacterial evolution and habitat adaptation.</title>
        <authorList>
            <person name="Chen M.Y."/>
            <person name="Teng W.K."/>
            <person name="Zhao L."/>
            <person name="Hu C.X."/>
            <person name="Zhou Y.K."/>
            <person name="Han B.P."/>
            <person name="Song L.R."/>
            <person name="Shu W.S."/>
        </authorList>
    </citation>
    <scope>NUCLEOTIDE SEQUENCE [LARGE SCALE GENOMIC DNA]</scope>
    <source>
        <strain evidence="11 12">FACHB-288</strain>
    </source>
</reference>
<evidence type="ECO:0000256" key="4">
    <source>
        <dbReference type="ARBA" id="ARBA00022737"/>
    </source>
</evidence>
<dbReference type="SUPFAM" id="SSF56112">
    <property type="entry name" value="Protein kinase-like (PK-like)"/>
    <property type="match status" value="1"/>
</dbReference>
<dbReference type="RefSeq" id="WP_190544811.1">
    <property type="nucleotide sequence ID" value="NZ_CAWPNO010000061.1"/>
</dbReference>
<dbReference type="PROSITE" id="PS50011">
    <property type="entry name" value="PROTEIN_KINASE_DOM"/>
    <property type="match status" value="1"/>
</dbReference>
<keyword evidence="2" id="KW-0723">Serine/threonine-protein kinase</keyword>
<dbReference type="Gene3D" id="1.10.510.10">
    <property type="entry name" value="Transferase(Phosphotransferase) domain 1"/>
    <property type="match status" value="1"/>
</dbReference>
<dbReference type="EMBL" id="JACJQH010000029">
    <property type="protein sequence ID" value="MBD2197504.1"/>
    <property type="molecule type" value="Genomic_DNA"/>
</dbReference>
<keyword evidence="5" id="KW-0547">Nucleotide-binding</keyword>